<dbReference type="RefSeq" id="WP_369705334.1">
    <property type="nucleotide sequence ID" value="NZ_JBGEWD010000018.1"/>
</dbReference>
<evidence type="ECO:0000313" key="1">
    <source>
        <dbReference type="EMBL" id="MEY8001438.1"/>
    </source>
</evidence>
<name>A0ABV4BX79_9CLOT</name>
<dbReference type="Proteomes" id="UP001564657">
    <property type="component" value="Unassembled WGS sequence"/>
</dbReference>
<proteinExistence type="predicted"/>
<organism evidence="1 2">
    <name type="scientific">Clostridium moutaii</name>
    <dbReference type="NCBI Taxonomy" id="3240932"/>
    <lineage>
        <taxon>Bacteria</taxon>
        <taxon>Bacillati</taxon>
        <taxon>Bacillota</taxon>
        <taxon>Clostridia</taxon>
        <taxon>Eubacteriales</taxon>
        <taxon>Clostridiaceae</taxon>
        <taxon>Clostridium</taxon>
    </lineage>
</organism>
<reference evidence="1 2" key="1">
    <citation type="submission" date="2024-08" db="EMBL/GenBank/DDBJ databases">
        <title>Clostridium lapicellarii sp. nov., and Clostridium renhuaiense sp. nov., two species isolated from the mud in a fermentation cellar used for producing sauce-flavour Chinese liquors.</title>
        <authorList>
            <person name="Yang F."/>
            <person name="Wang H."/>
            <person name="Chen L.Q."/>
            <person name="Zhou N."/>
            <person name="Lu J.J."/>
            <person name="Pu X.X."/>
            <person name="Wan B."/>
            <person name="Wang L."/>
            <person name="Liu S.J."/>
        </authorList>
    </citation>
    <scope>NUCLEOTIDE SEQUENCE [LARGE SCALE GENOMIC DNA]</scope>
    <source>
        <strain evidence="1 2">MT-5</strain>
    </source>
</reference>
<sequence length="60" mass="7214">MIRTVVHYSSVNDCAPWIKVLSGEQLYTFYPREFDRDIRMGIDVEFIPGKNKYTIINYFY</sequence>
<dbReference type="EMBL" id="JBGEWD010000018">
    <property type="protein sequence ID" value="MEY8001438.1"/>
    <property type="molecule type" value="Genomic_DNA"/>
</dbReference>
<evidence type="ECO:0000313" key="2">
    <source>
        <dbReference type="Proteomes" id="UP001564657"/>
    </source>
</evidence>
<comment type="caution">
    <text evidence="1">The sequence shown here is derived from an EMBL/GenBank/DDBJ whole genome shotgun (WGS) entry which is preliminary data.</text>
</comment>
<keyword evidence="2" id="KW-1185">Reference proteome</keyword>
<protein>
    <submittedName>
        <fullName evidence="1">Uncharacterized protein</fullName>
    </submittedName>
</protein>
<accession>A0ABV4BX79</accession>
<gene>
    <name evidence="1" type="ORF">AB8U03_14750</name>
</gene>